<organism evidence="4 5">
    <name type="scientific">Clostridium tepidiprofundi DSM 19306</name>
    <dbReference type="NCBI Taxonomy" id="1121338"/>
    <lineage>
        <taxon>Bacteria</taxon>
        <taxon>Bacillati</taxon>
        <taxon>Bacillota</taxon>
        <taxon>Clostridia</taxon>
        <taxon>Eubacteriales</taxon>
        <taxon>Clostridiaceae</taxon>
        <taxon>Clostridium</taxon>
    </lineage>
</organism>
<dbReference type="OrthoDB" id="9772630at2"/>
<name>A0A151B6D8_9CLOT</name>
<gene>
    <name evidence="4" type="primary">gerAA_1</name>
    <name evidence="4" type="ORF">CLTEP_07670</name>
</gene>
<dbReference type="PIRSF" id="PIRSF005690">
    <property type="entry name" value="GerBA"/>
    <property type="match status" value="1"/>
</dbReference>
<dbReference type="InterPro" id="IPR004995">
    <property type="entry name" value="Spore_Ger"/>
</dbReference>
<dbReference type="GO" id="GO:0016020">
    <property type="term" value="C:membrane"/>
    <property type="evidence" value="ECO:0007669"/>
    <property type="project" value="InterPro"/>
</dbReference>
<keyword evidence="5" id="KW-1185">Reference proteome</keyword>
<comment type="caution">
    <text evidence="4">The sequence shown here is derived from an EMBL/GenBank/DDBJ whole genome shotgun (WGS) entry which is preliminary data.</text>
</comment>
<feature type="transmembrane region" description="Helical" evidence="3">
    <location>
        <begin position="288"/>
        <end position="307"/>
    </location>
</feature>
<dbReference type="Proteomes" id="UP000075531">
    <property type="component" value="Unassembled WGS sequence"/>
</dbReference>
<keyword evidence="3" id="KW-0812">Transmembrane</keyword>
<evidence type="ECO:0000313" key="4">
    <source>
        <dbReference type="EMBL" id="KYH35363.1"/>
    </source>
</evidence>
<dbReference type="STRING" id="1121338.CLTEP_07670"/>
<dbReference type="EMBL" id="LTBA01000004">
    <property type="protein sequence ID" value="KYH35363.1"/>
    <property type="molecule type" value="Genomic_DNA"/>
</dbReference>
<feature type="transmembrane region" description="Helical" evidence="3">
    <location>
        <begin position="411"/>
        <end position="436"/>
    </location>
</feature>
<evidence type="ECO:0000313" key="5">
    <source>
        <dbReference type="Proteomes" id="UP000075531"/>
    </source>
</evidence>
<protein>
    <submittedName>
        <fullName evidence="4">Spore germination protein A1</fullName>
    </submittedName>
</protein>
<feature type="transmembrane region" description="Helical" evidence="3">
    <location>
        <begin position="380"/>
        <end position="399"/>
    </location>
</feature>
<reference evidence="4 5" key="1">
    <citation type="submission" date="2016-02" db="EMBL/GenBank/DDBJ databases">
        <title>Genome sequence of Clostridium tepidiprofundi DSM 19306.</title>
        <authorList>
            <person name="Poehlein A."/>
            <person name="Daniel R."/>
        </authorList>
    </citation>
    <scope>NUCLEOTIDE SEQUENCE [LARGE SCALE GENOMIC DNA]</scope>
    <source>
        <strain evidence="4 5">DSM 19306</strain>
    </source>
</reference>
<accession>A0A151B6D8</accession>
<dbReference type="RefSeq" id="WP_066822856.1">
    <property type="nucleotide sequence ID" value="NZ_LTBA01000004.1"/>
</dbReference>
<dbReference type="InterPro" id="IPR050768">
    <property type="entry name" value="UPF0353/GerABKA_families"/>
</dbReference>
<evidence type="ECO:0000256" key="3">
    <source>
        <dbReference type="SAM" id="Phobius"/>
    </source>
</evidence>
<dbReference type="GO" id="GO:0009847">
    <property type="term" value="P:spore germination"/>
    <property type="evidence" value="ECO:0007669"/>
    <property type="project" value="InterPro"/>
</dbReference>
<sequence length="487" mass="55075">MVTTLDKNIEKNLNLIYSNMALNDNFITRNIKLKGNISCSILYINGLVNQQYIENSILYPLLFKIDEELLVDNNLPRYLAEKYIPSYSIKITKDVISITNSLKRGKCVILVDNSDNCLICNTTGGTHRAVTESNVERHVRGDKESFVENLEMNIAIIQQKLRNSHFKIEKFILGKESENDVVLMYIDNLIDPNILGNIKNKLNSINAKYLPDTGYITQYIEGHKFSFFPQTKTTEKPDKAISDMLQGKAVVMVNGSPQVIVLPAVFIEFFQAFEDYSNRLFIGNVIRILRVISSFIVIFLGPMYLVLLEYNAELIPISLIKIIINSRLGIPLNPFLELIFMEFFIELLREGGLRLPTPIGQTLSIIGGIILGDAATKSGIVSPTTLVVVALSVIASFLIPNYEMSLSIRFLRFPMLILAKLFGFFGIIIGAFFILVHLTSIDSFGIPYFTPIAPLRITGFKDLFIKMPINSFNKMTNLFKFPNNKEH</sequence>
<evidence type="ECO:0000256" key="2">
    <source>
        <dbReference type="ARBA" id="ARBA00023136"/>
    </source>
</evidence>
<comment type="similarity">
    <text evidence="1">Belongs to the GerABKA family.</text>
</comment>
<dbReference type="PANTHER" id="PTHR22550:SF16">
    <property type="entry name" value="SPORE GERMINATION PROTEIN"/>
    <property type="match status" value="1"/>
</dbReference>
<evidence type="ECO:0000256" key="1">
    <source>
        <dbReference type="ARBA" id="ARBA00005278"/>
    </source>
</evidence>
<dbReference type="AlphaFoldDB" id="A0A151B6D8"/>
<keyword evidence="3" id="KW-1133">Transmembrane helix</keyword>
<dbReference type="PANTHER" id="PTHR22550">
    <property type="entry name" value="SPORE GERMINATION PROTEIN"/>
    <property type="match status" value="1"/>
</dbReference>
<proteinExistence type="inferred from homology"/>
<keyword evidence="2 3" id="KW-0472">Membrane</keyword>
<dbReference type="Pfam" id="PF03323">
    <property type="entry name" value="GerA"/>
    <property type="match status" value="1"/>
</dbReference>
<dbReference type="PATRIC" id="fig|1121338.3.peg.782"/>